<accession>A0ABV3U2U8</accession>
<dbReference type="Proteomes" id="UP001557485">
    <property type="component" value="Unassembled WGS sequence"/>
</dbReference>
<proteinExistence type="predicted"/>
<gene>
    <name evidence="1" type="ORF">AB4876_02680</name>
</gene>
<evidence type="ECO:0000313" key="2">
    <source>
        <dbReference type="Proteomes" id="UP001557485"/>
    </source>
</evidence>
<keyword evidence="2" id="KW-1185">Reference proteome</keyword>
<name>A0ABV3U2U8_9GAMM</name>
<dbReference type="EMBL" id="JBFRYA010000001">
    <property type="protein sequence ID" value="MEX1667796.1"/>
    <property type="molecule type" value="Genomic_DNA"/>
</dbReference>
<organism evidence="1 2">
    <name type="scientific">Zhongshania guokunii</name>
    <dbReference type="NCBI Taxonomy" id="641783"/>
    <lineage>
        <taxon>Bacteria</taxon>
        <taxon>Pseudomonadati</taxon>
        <taxon>Pseudomonadota</taxon>
        <taxon>Gammaproteobacteria</taxon>
        <taxon>Cellvibrionales</taxon>
        <taxon>Spongiibacteraceae</taxon>
        <taxon>Zhongshania</taxon>
    </lineage>
</organism>
<protein>
    <recommendedName>
        <fullName evidence="3">HEPN domain-containing protein</fullName>
    </recommendedName>
</protein>
<evidence type="ECO:0008006" key="3">
    <source>
        <dbReference type="Google" id="ProtNLM"/>
    </source>
</evidence>
<sequence length="152" mass="16916">MGTVSKLRVAEAQLDSAIDLFLDGKYVASLTLAGAAEEIFGKLVKFHGGQPAFEKRVDLMRSIVRKTRPGNMPSNKKIGSDINYLKNSFKHLDMEVVGNAVVNIRNVRREAISMLDRAIRNYSALGSKYRYNVEVTLCRKVASFRANPANHS</sequence>
<reference evidence="1 2" key="1">
    <citation type="journal article" date="2011" name="Int. J. Syst. Evol. Microbiol.">
        <title>Zhongshania antarctica gen. nov., sp. nov. and Zhongshania guokunii sp. nov., gammaproteobacteria respectively isolated from coastal attached (fast) ice and surface seawater of the Antarctic.</title>
        <authorList>
            <person name="Li H.J."/>
            <person name="Zhang X.Y."/>
            <person name="Chen C.X."/>
            <person name="Zhang Y.J."/>
            <person name="Gao Z.M."/>
            <person name="Yu Y."/>
            <person name="Chen X.L."/>
            <person name="Chen B."/>
            <person name="Zhang Y.Z."/>
        </authorList>
    </citation>
    <scope>NUCLEOTIDE SEQUENCE [LARGE SCALE GENOMIC DNA]</scope>
    <source>
        <strain evidence="1 2">ZS6-22T</strain>
    </source>
</reference>
<evidence type="ECO:0000313" key="1">
    <source>
        <dbReference type="EMBL" id="MEX1667796.1"/>
    </source>
</evidence>
<comment type="caution">
    <text evidence="1">The sequence shown here is derived from an EMBL/GenBank/DDBJ whole genome shotgun (WGS) entry which is preliminary data.</text>
</comment>
<dbReference type="RefSeq" id="WP_368380097.1">
    <property type="nucleotide sequence ID" value="NZ_JBFRYA010000001.1"/>
</dbReference>